<dbReference type="Pfam" id="PF00381">
    <property type="entry name" value="PTS-HPr"/>
    <property type="match status" value="1"/>
</dbReference>
<dbReference type="AlphaFoldDB" id="A0A921SU23"/>
<organism evidence="5 6">
    <name type="scientific">Pseudoflavonifractor capillosus</name>
    <dbReference type="NCBI Taxonomy" id="106588"/>
    <lineage>
        <taxon>Bacteria</taxon>
        <taxon>Bacillati</taxon>
        <taxon>Bacillota</taxon>
        <taxon>Clostridia</taxon>
        <taxon>Eubacteriales</taxon>
        <taxon>Oscillospiraceae</taxon>
        <taxon>Pseudoflavonifractor</taxon>
    </lineage>
</organism>
<dbReference type="PANTHER" id="PTHR33705:SF2">
    <property type="entry name" value="PHOSPHOCARRIER PROTEIN NPR"/>
    <property type="match status" value="1"/>
</dbReference>
<evidence type="ECO:0000256" key="3">
    <source>
        <dbReference type="ARBA" id="ARBA00022683"/>
    </source>
</evidence>
<dbReference type="PANTHER" id="PTHR33705">
    <property type="entry name" value="PHOSPHOCARRIER PROTEIN HPR"/>
    <property type="match status" value="1"/>
</dbReference>
<evidence type="ECO:0000313" key="6">
    <source>
        <dbReference type="Proteomes" id="UP000760668"/>
    </source>
</evidence>
<evidence type="ECO:0000259" key="4">
    <source>
        <dbReference type="PROSITE" id="PS51350"/>
    </source>
</evidence>
<dbReference type="EMBL" id="DYUC01000127">
    <property type="protein sequence ID" value="HJG87819.1"/>
    <property type="molecule type" value="Genomic_DNA"/>
</dbReference>
<sequence length="85" mass="9350">MIQFQYTITDPNGLHARPAGLLVKEAQKFSSAVKLTRGEKSADLKRLFAVMGMGVKCGETVEVTVDGADEAQAAQILEQFFRENF</sequence>
<evidence type="ECO:0000256" key="2">
    <source>
        <dbReference type="ARBA" id="ARBA00022490"/>
    </source>
</evidence>
<dbReference type="InterPro" id="IPR000032">
    <property type="entry name" value="HPr-like"/>
</dbReference>
<dbReference type="RefSeq" id="WP_295369598.1">
    <property type="nucleotide sequence ID" value="NZ_DYUC01000127.1"/>
</dbReference>
<comment type="subcellular location">
    <subcellularLocation>
        <location evidence="1">Cytoplasm</location>
    </subcellularLocation>
</comment>
<dbReference type="InterPro" id="IPR035895">
    <property type="entry name" value="HPr-like_sf"/>
</dbReference>
<dbReference type="PRINTS" id="PR00107">
    <property type="entry name" value="PHOSPHOCPHPR"/>
</dbReference>
<reference evidence="5" key="1">
    <citation type="journal article" date="2021" name="PeerJ">
        <title>Extensive microbial diversity within the chicken gut microbiome revealed by metagenomics and culture.</title>
        <authorList>
            <person name="Gilroy R."/>
            <person name="Ravi A."/>
            <person name="Getino M."/>
            <person name="Pursley I."/>
            <person name="Horton D.L."/>
            <person name="Alikhan N.F."/>
            <person name="Baker D."/>
            <person name="Gharbi K."/>
            <person name="Hall N."/>
            <person name="Watson M."/>
            <person name="Adriaenssens E.M."/>
            <person name="Foster-Nyarko E."/>
            <person name="Jarju S."/>
            <person name="Secka A."/>
            <person name="Antonio M."/>
            <person name="Oren A."/>
            <person name="Chaudhuri R.R."/>
            <person name="La Ragione R."/>
            <person name="Hildebrand F."/>
            <person name="Pallen M.J."/>
        </authorList>
    </citation>
    <scope>NUCLEOTIDE SEQUENCE</scope>
    <source>
        <strain evidence="5">CHK179-5677</strain>
    </source>
</reference>
<feature type="domain" description="HPr" evidence="4">
    <location>
        <begin position="1"/>
        <end position="85"/>
    </location>
</feature>
<dbReference type="Proteomes" id="UP000760668">
    <property type="component" value="Unassembled WGS sequence"/>
</dbReference>
<dbReference type="SUPFAM" id="SSF55594">
    <property type="entry name" value="HPr-like"/>
    <property type="match status" value="1"/>
</dbReference>
<dbReference type="GO" id="GO:0009401">
    <property type="term" value="P:phosphoenolpyruvate-dependent sugar phosphotransferase system"/>
    <property type="evidence" value="ECO:0007669"/>
    <property type="project" value="UniProtKB-KW"/>
</dbReference>
<accession>A0A921SU23</accession>
<name>A0A921SU23_9FIRM</name>
<evidence type="ECO:0000256" key="1">
    <source>
        <dbReference type="ARBA" id="ARBA00004496"/>
    </source>
</evidence>
<gene>
    <name evidence="5" type="ORF">K8V01_12510</name>
</gene>
<comment type="caution">
    <text evidence="5">The sequence shown here is derived from an EMBL/GenBank/DDBJ whole genome shotgun (WGS) entry which is preliminary data.</text>
</comment>
<protein>
    <submittedName>
        <fullName evidence="5">HPr family phosphocarrier protein</fullName>
    </submittedName>
</protein>
<dbReference type="NCBIfam" id="TIGR01003">
    <property type="entry name" value="PTS_HPr_family"/>
    <property type="match status" value="1"/>
</dbReference>
<reference evidence="5" key="2">
    <citation type="submission" date="2021-09" db="EMBL/GenBank/DDBJ databases">
        <authorList>
            <person name="Gilroy R."/>
        </authorList>
    </citation>
    <scope>NUCLEOTIDE SEQUENCE</scope>
    <source>
        <strain evidence="5">CHK179-5677</strain>
    </source>
</reference>
<dbReference type="Gene3D" id="3.30.1340.10">
    <property type="entry name" value="HPr-like"/>
    <property type="match status" value="1"/>
</dbReference>
<evidence type="ECO:0000313" key="5">
    <source>
        <dbReference type="EMBL" id="HJG87819.1"/>
    </source>
</evidence>
<keyword evidence="3" id="KW-0598">Phosphotransferase system</keyword>
<dbReference type="CDD" id="cd00367">
    <property type="entry name" value="PTS-HPr_like"/>
    <property type="match status" value="1"/>
</dbReference>
<dbReference type="PROSITE" id="PS51350">
    <property type="entry name" value="PTS_HPR_DOM"/>
    <property type="match status" value="1"/>
</dbReference>
<dbReference type="InterPro" id="IPR050399">
    <property type="entry name" value="HPr"/>
</dbReference>
<keyword evidence="2" id="KW-0963">Cytoplasm</keyword>
<proteinExistence type="predicted"/>
<dbReference type="GO" id="GO:0005737">
    <property type="term" value="C:cytoplasm"/>
    <property type="evidence" value="ECO:0007669"/>
    <property type="project" value="UniProtKB-SubCell"/>
</dbReference>